<accession>A0A1G7W071</accession>
<evidence type="ECO:0000313" key="1">
    <source>
        <dbReference type="EMBL" id="SDG65405.1"/>
    </source>
</evidence>
<dbReference type="STRING" id="504805.SAMN05421505_106138"/>
<dbReference type="EMBL" id="FNCN01000006">
    <property type="protein sequence ID" value="SDG65405.1"/>
    <property type="molecule type" value="Genomic_DNA"/>
</dbReference>
<dbReference type="OrthoDB" id="9815351at2"/>
<proteinExistence type="predicted"/>
<name>A0A1G7W071_9ACTN</name>
<sequence length="336" mass="37099">MHRQIQALLNAGHDITYIAPFTHCNVTPPAGIRAVDVPRAVGSRRTRALRHARSALKRAVGDADMLIVHDAELLRCLPRQRPATVWDVHEHPTPSWFDRWTASRMEQRIHIILSEPTLNERFARRHRVIPDGVVVPAGPPPVPGDRRVVHVGRLSVERGALELIELGRALTSRGLRLDLIGPADPPVRPALRDAQREGVLDWYGHVSHPHAMRMARGSLAGLSLTRDVHPVRRSLPTHIIEYMAGGIPVVATPLPAIDEVLERSGCGLTVPFGDVDAALRAVLDLRADPERRTAMGRAGHAEALRGHRWDPAPLVRRLEGWAAPRPHTAMAAELFA</sequence>
<dbReference type="Pfam" id="PF13692">
    <property type="entry name" value="Glyco_trans_1_4"/>
    <property type="match status" value="1"/>
</dbReference>
<dbReference type="PANTHER" id="PTHR12526:SF600">
    <property type="entry name" value="GLYCOSYL TRANSFERASE GROUP 1"/>
    <property type="match status" value="1"/>
</dbReference>
<dbReference type="AlphaFoldDB" id="A0A1G7W071"/>
<organism evidence="1 2">
    <name type="scientific">Sinosporangium album</name>
    <dbReference type="NCBI Taxonomy" id="504805"/>
    <lineage>
        <taxon>Bacteria</taxon>
        <taxon>Bacillati</taxon>
        <taxon>Actinomycetota</taxon>
        <taxon>Actinomycetes</taxon>
        <taxon>Streptosporangiales</taxon>
        <taxon>Streptosporangiaceae</taxon>
        <taxon>Sinosporangium</taxon>
    </lineage>
</organism>
<reference evidence="1 2" key="1">
    <citation type="submission" date="2016-10" db="EMBL/GenBank/DDBJ databases">
        <authorList>
            <person name="de Groot N.N."/>
        </authorList>
    </citation>
    <scope>NUCLEOTIDE SEQUENCE [LARGE SCALE GENOMIC DNA]</scope>
    <source>
        <strain evidence="1 2">CPCC 201354</strain>
    </source>
</reference>
<evidence type="ECO:0000313" key="2">
    <source>
        <dbReference type="Proteomes" id="UP000198923"/>
    </source>
</evidence>
<dbReference type="GO" id="GO:0016757">
    <property type="term" value="F:glycosyltransferase activity"/>
    <property type="evidence" value="ECO:0007669"/>
    <property type="project" value="TreeGrafter"/>
</dbReference>
<keyword evidence="2" id="KW-1185">Reference proteome</keyword>
<gene>
    <name evidence="1" type="ORF">SAMN05421505_106138</name>
</gene>
<dbReference type="SUPFAM" id="SSF53756">
    <property type="entry name" value="UDP-Glycosyltransferase/glycogen phosphorylase"/>
    <property type="match status" value="1"/>
</dbReference>
<dbReference type="Gene3D" id="3.40.50.2000">
    <property type="entry name" value="Glycogen Phosphorylase B"/>
    <property type="match status" value="2"/>
</dbReference>
<dbReference type="RefSeq" id="WP_093169814.1">
    <property type="nucleotide sequence ID" value="NZ_FNCN01000006.1"/>
</dbReference>
<dbReference type="Proteomes" id="UP000198923">
    <property type="component" value="Unassembled WGS sequence"/>
</dbReference>
<dbReference type="PANTHER" id="PTHR12526">
    <property type="entry name" value="GLYCOSYLTRANSFERASE"/>
    <property type="match status" value="1"/>
</dbReference>
<protein>
    <submittedName>
        <fullName evidence="1">Glycosyltransferase involved in cell wall bisynthesis</fullName>
    </submittedName>
</protein>
<keyword evidence="1" id="KW-0808">Transferase</keyword>